<dbReference type="InterPro" id="IPR036709">
    <property type="entry name" value="Autotransporte_beta_dom_sf"/>
</dbReference>
<evidence type="ECO:0000313" key="3">
    <source>
        <dbReference type="Proteomes" id="UP000054761"/>
    </source>
</evidence>
<keyword evidence="3" id="KW-1185">Reference proteome</keyword>
<protein>
    <submittedName>
        <fullName evidence="2">Uncharacterized protein</fullName>
    </submittedName>
</protein>
<evidence type="ECO:0000313" key="2">
    <source>
        <dbReference type="EMBL" id="KTD15059.1"/>
    </source>
</evidence>
<dbReference type="PATRIC" id="fig|454.4.peg.2629"/>
<feature type="chain" id="PRO_5006914465" evidence="1">
    <location>
        <begin position="19"/>
        <end position="319"/>
    </location>
</feature>
<dbReference type="AlphaFoldDB" id="A0A0W0V4P4"/>
<dbReference type="Proteomes" id="UP000054761">
    <property type="component" value="Unassembled WGS sequence"/>
</dbReference>
<feature type="signal peptide" evidence="1">
    <location>
        <begin position="1"/>
        <end position="18"/>
    </location>
</feature>
<evidence type="ECO:0000256" key="1">
    <source>
        <dbReference type="SAM" id="SignalP"/>
    </source>
</evidence>
<accession>A0A0W0V4P4</accession>
<dbReference type="STRING" id="454.Lisr_2404"/>
<comment type="caution">
    <text evidence="2">The sequence shown here is derived from an EMBL/GenBank/DDBJ whole genome shotgun (WGS) entry which is preliminary data.</text>
</comment>
<proteinExistence type="predicted"/>
<organism evidence="2 3">
    <name type="scientific">Legionella israelensis</name>
    <dbReference type="NCBI Taxonomy" id="454"/>
    <lineage>
        <taxon>Bacteria</taxon>
        <taxon>Pseudomonadati</taxon>
        <taxon>Pseudomonadota</taxon>
        <taxon>Gammaproteobacteria</taxon>
        <taxon>Legionellales</taxon>
        <taxon>Legionellaceae</taxon>
        <taxon>Legionella</taxon>
    </lineage>
</organism>
<dbReference type="SUPFAM" id="SSF103515">
    <property type="entry name" value="Autotransporter"/>
    <property type="match status" value="1"/>
</dbReference>
<sequence>MKYFLLIILCVLSLFSHAEKNKAGKNKAADRDKVTQFLRPKMYSSEIYNDFNFSSHLLANFYKYHGHSYISTVGIDNLSWGPVYSGIFLSEIETRYNTGSKFGLIGTQGQTKINNHSIFGHLLWKVYHYVYLDFLGGIGENHFVLDNTVNSPFLVTGSRRGLARYDGSDGYAGIRTILGYRFKRFFINANLSYIYSRYRQDGYVIQYPGIPQLVPSLTTKLDTFIERAYLYYLYNEHFYPYLNGGLLQVANRRFSRAINQNTVINSPLPQTILDNNGYFLGLGARIIYRRVEIQPSFEHSRRGDAFRNNQATLRVSLYI</sequence>
<reference evidence="2 3" key="1">
    <citation type="submission" date="2015-11" db="EMBL/GenBank/DDBJ databases">
        <title>Genomic analysis of 38 Legionella species identifies large and diverse effector repertoires.</title>
        <authorList>
            <person name="Burstein D."/>
            <person name="Amaro F."/>
            <person name="Zusman T."/>
            <person name="Lifshitz Z."/>
            <person name="Cohen O."/>
            <person name="Gilbert J.A."/>
            <person name="Pupko T."/>
            <person name="Shuman H.A."/>
            <person name="Segal G."/>
        </authorList>
    </citation>
    <scope>NUCLEOTIDE SEQUENCE [LARGE SCALE GENOMIC DNA]</scope>
    <source>
        <strain evidence="2 3">Bercovier 4</strain>
    </source>
</reference>
<gene>
    <name evidence="2" type="ORF">Lisr_2404</name>
</gene>
<dbReference type="EMBL" id="LNYH01000147">
    <property type="protein sequence ID" value="KTD15059.1"/>
    <property type="molecule type" value="Genomic_DNA"/>
</dbReference>
<keyword evidence="1" id="KW-0732">Signal</keyword>
<name>A0A0W0V4P4_9GAMM</name>